<dbReference type="PANTHER" id="PTHR22916">
    <property type="entry name" value="GLYCOSYLTRANSFERASE"/>
    <property type="match status" value="1"/>
</dbReference>
<gene>
    <name evidence="3" type="ORF">FHS18_002310</name>
</gene>
<dbReference type="Gene3D" id="3.90.550.10">
    <property type="entry name" value="Spore Coat Polysaccharide Biosynthesis Protein SpsA, Chain A"/>
    <property type="match status" value="1"/>
</dbReference>
<evidence type="ECO:0000259" key="2">
    <source>
        <dbReference type="Pfam" id="PF00535"/>
    </source>
</evidence>
<dbReference type="Pfam" id="PF00535">
    <property type="entry name" value="Glycos_transf_2"/>
    <property type="match status" value="1"/>
</dbReference>
<comment type="similarity">
    <text evidence="1">Belongs to the glycosyltransferase 2 family.</text>
</comment>
<dbReference type="Proteomes" id="UP000570361">
    <property type="component" value="Unassembled WGS sequence"/>
</dbReference>
<evidence type="ECO:0000256" key="1">
    <source>
        <dbReference type="ARBA" id="ARBA00006739"/>
    </source>
</evidence>
<accession>A0A7W5AWX3</accession>
<keyword evidence="3" id="KW-0808">Transferase</keyword>
<protein>
    <submittedName>
        <fullName evidence="3">Glycosyltransferase involved in cell wall biosynthesis</fullName>
    </submittedName>
</protein>
<dbReference type="InterPro" id="IPR029044">
    <property type="entry name" value="Nucleotide-diphossugar_trans"/>
</dbReference>
<evidence type="ECO:0000313" key="3">
    <source>
        <dbReference type="EMBL" id="MBB3110243.1"/>
    </source>
</evidence>
<dbReference type="PANTHER" id="PTHR22916:SF3">
    <property type="entry name" value="UDP-GLCNAC:BETAGAL BETA-1,3-N-ACETYLGLUCOSAMINYLTRANSFERASE-LIKE PROTEIN 1"/>
    <property type="match status" value="1"/>
</dbReference>
<reference evidence="3 4" key="1">
    <citation type="submission" date="2020-08" db="EMBL/GenBank/DDBJ databases">
        <title>Genomic Encyclopedia of Type Strains, Phase III (KMG-III): the genomes of soil and plant-associated and newly described type strains.</title>
        <authorList>
            <person name="Whitman W."/>
        </authorList>
    </citation>
    <scope>NUCLEOTIDE SEQUENCE [LARGE SCALE GENOMIC DNA]</scope>
    <source>
        <strain evidence="3 4">CECT 5862</strain>
    </source>
</reference>
<evidence type="ECO:0000313" key="4">
    <source>
        <dbReference type="Proteomes" id="UP000570361"/>
    </source>
</evidence>
<dbReference type="EMBL" id="JACHXK010000004">
    <property type="protein sequence ID" value="MBB3110243.1"/>
    <property type="molecule type" value="Genomic_DNA"/>
</dbReference>
<dbReference type="GO" id="GO:0016758">
    <property type="term" value="F:hexosyltransferase activity"/>
    <property type="evidence" value="ECO:0007669"/>
    <property type="project" value="UniProtKB-ARBA"/>
</dbReference>
<dbReference type="RefSeq" id="WP_246427591.1">
    <property type="nucleotide sequence ID" value="NZ_JACHXK010000004.1"/>
</dbReference>
<feature type="domain" description="Glycosyltransferase 2-like" evidence="2">
    <location>
        <begin position="9"/>
        <end position="140"/>
    </location>
</feature>
<dbReference type="InterPro" id="IPR001173">
    <property type="entry name" value="Glyco_trans_2-like"/>
</dbReference>
<name>A0A7W5AWX3_9BACL</name>
<keyword evidence="4" id="KW-1185">Reference proteome</keyword>
<sequence>MKKMVDVGIVMPVYKQVPAYLEAAIQSVLSQTLTTFRMVIVIDGAPEMEPFVREYVRGDERVKIVSYPKNKGVGTALNTGFDVLKDDPKLRYWTWVSSDNTYHPQFLEVLRRALHNGPDQLGLVYSSFHSIDNDGNRILNDKSLMLQRQYQSQPKEELMNGSIVGVSFMYKAQYAKMIDGYKMEPVEDYEYWLRLSELCDIRFIPVELMNYRVDSTLSVSSTLKSILQHRKWRYAFHLARHQARIRRKIEPEVSILCPLQVADAQAIERIENLYEQVYSNYHFFVIDLSLDQQVTRAVSQVSHPTTIIRWLPKRTQIKAIKETLPYVKTPMVMVLGRDHFVNTLDLQVLTRQLNRMGRNYMSGYYTPDHRDVGYRTSEAPVRPGYTEELFWTDAFRSLIESGTLGQE</sequence>
<proteinExistence type="inferred from homology"/>
<comment type="caution">
    <text evidence="3">The sequence shown here is derived from an EMBL/GenBank/DDBJ whole genome shotgun (WGS) entry which is preliminary data.</text>
</comment>
<organism evidence="3 4">
    <name type="scientific">Paenibacillus phyllosphaerae</name>
    <dbReference type="NCBI Taxonomy" id="274593"/>
    <lineage>
        <taxon>Bacteria</taxon>
        <taxon>Bacillati</taxon>
        <taxon>Bacillota</taxon>
        <taxon>Bacilli</taxon>
        <taxon>Bacillales</taxon>
        <taxon>Paenibacillaceae</taxon>
        <taxon>Paenibacillus</taxon>
    </lineage>
</organism>
<dbReference type="AlphaFoldDB" id="A0A7W5AWX3"/>
<dbReference type="SUPFAM" id="SSF53448">
    <property type="entry name" value="Nucleotide-diphospho-sugar transferases"/>
    <property type="match status" value="1"/>
</dbReference>